<dbReference type="Proteomes" id="UP000663829">
    <property type="component" value="Unassembled WGS sequence"/>
</dbReference>
<dbReference type="SUPFAM" id="SSF52266">
    <property type="entry name" value="SGNH hydrolase"/>
    <property type="match status" value="1"/>
</dbReference>
<dbReference type="Proteomes" id="UP000681722">
    <property type="component" value="Unassembled WGS sequence"/>
</dbReference>
<sequence>IRPPSISITGTSITRDLERGESTLDGKVFKVQVRTKPSCTNEQMTELVKWKHFDKSQGFIMSIGTVNMKYDTPDVTIEKTANLIREFKLAYPNTKLALTTLPHIRVSGLKPTIDQFKADTDEFNARLASLADDYTDVIKVRYTDKMLLRDGIHLNSSGTKKLTSSMNKCLKQCF</sequence>
<evidence type="ECO:0000313" key="1">
    <source>
        <dbReference type="EMBL" id="CAF1124004.1"/>
    </source>
</evidence>
<evidence type="ECO:0000313" key="2">
    <source>
        <dbReference type="EMBL" id="CAF3887517.1"/>
    </source>
</evidence>
<comment type="caution">
    <text evidence="1">The sequence shown here is derived from an EMBL/GenBank/DDBJ whole genome shotgun (WGS) entry which is preliminary data.</text>
</comment>
<dbReference type="Gene3D" id="3.40.50.1110">
    <property type="entry name" value="SGNH hydrolase"/>
    <property type="match status" value="1"/>
</dbReference>
<evidence type="ECO:0000313" key="3">
    <source>
        <dbReference type="Proteomes" id="UP000663829"/>
    </source>
</evidence>
<accession>A0A814QSE7</accession>
<dbReference type="InterPro" id="IPR036514">
    <property type="entry name" value="SGNH_hydro_sf"/>
</dbReference>
<gene>
    <name evidence="1" type="ORF">GPM918_LOCUS19837</name>
    <name evidence="2" type="ORF">SRO942_LOCUS19834</name>
</gene>
<evidence type="ECO:0008006" key="4">
    <source>
        <dbReference type="Google" id="ProtNLM"/>
    </source>
</evidence>
<keyword evidence="3" id="KW-1185">Reference proteome</keyword>
<dbReference type="EMBL" id="CAJOBC010006115">
    <property type="protein sequence ID" value="CAF3887517.1"/>
    <property type="molecule type" value="Genomic_DNA"/>
</dbReference>
<reference evidence="1" key="1">
    <citation type="submission" date="2021-02" db="EMBL/GenBank/DDBJ databases">
        <authorList>
            <person name="Nowell W R."/>
        </authorList>
    </citation>
    <scope>NUCLEOTIDE SEQUENCE</scope>
</reference>
<proteinExistence type="predicted"/>
<feature type="non-terminal residue" evidence="1">
    <location>
        <position position="1"/>
    </location>
</feature>
<dbReference type="EMBL" id="CAJNOQ010006115">
    <property type="protein sequence ID" value="CAF1124004.1"/>
    <property type="molecule type" value="Genomic_DNA"/>
</dbReference>
<organism evidence="1 3">
    <name type="scientific">Didymodactylos carnosus</name>
    <dbReference type="NCBI Taxonomy" id="1234261"/>
    <lineage>
        <taxon>Eukaryota</taxon>
        <taxon>Metazoa</taxon>
        <taxon>Spiralia</taxon>
        <taxon>Gnathifera</taxon>
        <taxon>Rotifera</taxon>
        <taxon>Eurotatoria</taxon>
        <taxon>Bdelloidea</taxon>
        <taxon>Philodinida</taxon>
        <taxon>Philodinidae</taxon>
        <taxon>Didymodactylos</taxon>
    </lineage>
</organism>
<protein>
    <recommendedName>
        <fullName evidence="4">SGNH hydrolase-type esterase domain-containing protein</fullName>
    </recommendedName>
</protein>
<dbReference type="AlphaFoldDB" id="A0A814QSE7"/>
<name>A0A814QSE7_9BILA</name>